<dbReference type="InterPro" id="IPR001054">
    <property type="entry name" value="A/G_cyclase"/>
</dbReference>
<dbReference type="SMART" id="SM00065">
    <property type="entry name" value="GAF"/>
    <property type="match status" value="1"/>
</dbReference>
<dbReference type="Gene3D" id="3.30.450.40">
    <property type="match status" value="1"/>
</dbReference>
<dbReference type="InterPro" id="IPR050697">
    <property type="entry name" value="Adenylyl/Guanylyl_Cyclase_3/4"/>
</dbReference>
<accession>A0AAU7CPG7</accession>
<dbReference type="PANTHER" id="PTHR43081">
    <property type="entry name" value="ADENYLATE CYCLASE, TERMINAL-DIFFERENTIATION SPECIFIC-RELATED"/>
    <property type="match status" value="1"/>
</dbReference>
<dbReference type="InterPro" id="IPR029787">
    <property type="entry name" value="Nucleotide_cyclase"/>
</dbReference>
<dbReference type="EMBL" id="CP155447">
    <property type="protein sequence ID" value="XBH06812.1"/>
    <property type="molecule type" value="Genomic_DNA"/>
</dbReference>
<dbReference type="AlphaFoldDB" id="A0AAU7CPG7"/>
<dbReference type="PANTHER" id="PTHR43081:SF1">
    <property type="entry name" value="ADENYLATE CYCLASE, TERMINAL-DIFFERENTIATION SPECIFIC"/>
    <property type="match status" value="1"/>
</dbReference>
<dbReference type="InterPro" id="IPR003018">
    <property type="entry name" value="GAF"/>
</dbReference>
<sequence length="590" mass="64456">MLRISLNYQNAQTQFVHESGPIEFGRGPQRDVPRRVLLDPSVSGDQLRIEEAPFRRLRLQNLSKRFPVWLSGGQMIVPGGQCEVALPARLTIGETLLKAEAGGDHGEGTYFESMRTVERPFRLGESNFLTGLPKEEGIDAATLARWFEAVVSVQRASVSSGEFYKQTARAVVELIGLDRGLVILKRGEDWEVIAHHDADASDSTGAGFSRGVLQRVCQDKRTFYQDLADDAPSASLLEISAVVAAPILNDDSEVVGIVYGARLLKPGSLKLAIRPLEAQLVQVLATAVEAGLARAESEAQASRRRIQFEQFFSTELARELDRDPSLLEGREREITILFSDIRGFSRVSEKLTPSETCQLAGDVMERLTVRVLEFKGVVVSYSGDGMLAMWNAPADQPDHAILACKAAIAMFAELPALDDLWRERIGGPLGIGIGINTGRALVGNTGSRTKFMYGPQGHAVNLASRVEGATKHLGVPVLMTGSTHEKLRGELPARKLCRVRVAGIDGAADIYELHTGSVDAAWQSLRDAYESALAHYEQGRFAEACRTLYPLVSGPEGQYDLPSLTLVGRCIECLKTPHKSFDPVVELVQK</sequence>
<dbReference type="InterPro" id="IPR029016">
    <property type="entry name" value="GAF-like_dom_sf"/>
</dbReference>
<dbReference type="CDD" id="cd07302">
    <property type="entry name" value="CHD"/>
    <property type="match status" value="1"/>
</dbReference>
<proteinExistence type="predicted"/>
<dbReference type="PROSITE" id="PS50125">
    <property type="entry name" value="GUANYLATE_CYCLASE_2"/>
    <property type="match status" value="1"/>
</dbReference>
<evidence type="ECO:0000259" key="1">
    <source>
        <dbReference type="PROSITE" id="PS50125"/>
    </source>
</evidence>
<name>A0AAU7CPG7_9BACT</name>
<dbReference type="SMART" id="SM00044">
    <property type="entry name" value="CYCc"/>
    <property type="match status" value="1"/>
</dbReference>
<evidence type="ECO:0000313" key="2">
    <source>
        <dbReference type="EMBL" id="XBH06812.1"/>
    </source>
</evidence>
<dbReference type="Gene3D" id="3.30.70.1230">
    <property type="entry name" value="Nucleotide cyclase"/>
    <property type="match status" value="1"/>
</dbReference>
<dbReference type="GO" id="GO:0009190">
    <property type="term" value="P:cyclic nucleotide biosynthetic process"/>
    <property type="evidence" value="ECO:0007669"/>
    <property type="project" value="InterPro"/>
</dbReference>
<dbReference type="SUPFAM" id="SSF55781">
    <property type="entry name" value="GAF domain-like"/>
    <property type="match status" value="1"/>
</dbReference>
<feature type="domain" description="Guanylate cyclase" evidence="1">
    <location>
        <begin position="335"/>
        <end position="467"/>
    </location>
</feature>
<gene>
    <name evidence="2" type="ORF">V5E97_12445</name>
</gene>
<dbReference type="GO" id="GO:0004016">
    <property type="term" value="F:adenylate cyclase activity"/>
    <property type="evidence" value="ECO:0007669"/>
    <property type="project" value="UniProtKB-ARBA"/>
</dbReference>
<dbReference type="Pfam" id="PF01590">
    <property type="entry name" value="GAF"/>
    <property type="match status" value="1"/>
</dbReference>
<protein>
    <submittedName>
        <fullName evidence="2">Adenylate/guanylate cyclase domain-containing protein</fullName>
    </submittedName>
</protein>
<organism evidence="2">
    <name type="scientific">Singulisphaera sp. Ch08</name>
    <dbReference type="NCBI Taxonomy" id="3120278"/>
    <lineage>
        <taxon>Bacteria</taxon>
        <taxon>Pseudomonadati</taxon>
        <taxon>Planctomycetota</taxon>
        <taxon>Planctomycetia</taxon>
        <taxon>Isosphaerales</taxon>
        <taxon>Isosphaeraceae</taxon>
        <taxon>Singulisphaera</taxon>
    </lineage>
</organism>
<dbReference type="Pfam" id="PF00211">
    <property type="entry name" value="Guanylate_cyc"/>
    <property type="match status" value="1"/>
</dbReference>
<dbReference type="RefSeq" id="WP_406699660.1">
    <property type="nucleotide sequence ID" value="NZ_CP155447.1"/>
</dbReference>
<dbReference type="GO" id="GO:0035556">
    <property type="term" value="P:intracellular signal transduction"/>
    <property type="evidence" value="ECO:0007669"/>
    <property type="project" value="InterPro"/>
</dbReference>
<reference evidence="2" key="1">
    <citation type="submission" date="2024-05" db="EMBL/GenBank/DDBJ databases">
        <title>Planctomycetes of the genus Singulisphaera possess chitinolytic capabilities.</title>
        <authorList>
            <person name="Ivanova A."/>
        </authorList>
    </citation>
    <scope>NUCLEOTIDE SEQUENCE</scope>
    <source>
        <strain evidence="2">Ch08T</strain>
    </source>
</reference>
<dbReference type="SUPFAM" id="SSF55073">
    <property type="entry name" value="Nucleotide cyclase"/>
    <property type="match status" value="1"/>
</dbReference>